<proteinExistence type="predicted"/>
<evidence type="ECO:0000259" key="1">
    <source>
        <dbReference type="Pfam" id="PF14393"/>
    </source>
</evidence>
<dbReference type="AlphaFoldDB" id="W1Q560"/>
<dbReference type="EMBL" id="ACIN03000015">
    <property type="protein sequence ID" value="ESK65009.1"/>
    <property type="molecule type" value="Genomic_DNA"/>
</dbReference>
<dbReference type="STRING" id="592010.GCWU000182_001741"/>
<dbReference type="Proteomes" id="UP000019050">
    <property type="component" value="Unassembled WGS sequence"/>
</dbReference>
<dbReference type="InterPro" id="IPR025536">
    <property type="entry name" value="DUF4422"/>
</dbReference>
<evidence type="ECO:0000313" key="2">
    <source>
        <dbReference type="EMBL" id="ESK65009.1"/>
    </source>
</evidence>
<dbReference type="eggNOG" id="COG1442">
    <property type="taxonomic scope" value="Bacteria"/>
</dbReference>
<dbReference type="RefSeq" id="WP_023392364.1">
    <property type="nucleotide sequence ID" value="NZ_KI535341.1"/>
</dbReference>
<comment type="caution">
    <text evidence="2">The sequence shown here is derived from an EMBL/GenBank/DDBJ whole genome shotgun (WGS) entry which is preliminary data.</text>
</comment>
<accession>W1Q560</accession>
<keyword evidence="3" id="KW-1185">Reference proteome</keyword>
<dbReference type="OrthoDB" id="9798746at2"/>
<evidence type="ECO:0000313" key="3">
    <source>
        <dbReference type="Proteomes" id="UP000019050"/>
    </source>
</evidence>
<organism evidence="2 3">
    <name type="scientific">Abiotrophia defectiva ATCC 49176</name>
    <dbReference type="NCBI Taxonomy" id="592010"/>
    <lineage>
        <taxon>Bacteria</taxon>
        <taxon>Bacillati</taxon>
        <taxon>Bacillota</taxon>
        <taxon>Bacilli</taxon>
        <taxon>Lactobacillales</taxon>
        <taxon>Aerococcaceae</taxon>
        <taxon>Abiotrophia</taxon>
    </lineage>
</organism>
<feature type="domain" description="DUF4422" evidence="1">
    <location>
        <begin position="11"/>
        <end position="229"/>
    </location>
</feature>
<dbReference type="GeneID" id="84817227"/>
<gene>
    <name evidence="2" type="ORF">GCWU000182_001741</name>
</gene>
<protein>
    <submittedName>
        <fullName evidence="2">Capsular biosynthesis protein</fullName>
    </submittedName>
</protein>
<dbReference type="Pfam" id="PF14393">
    <property type="entry name" value="DUF4422"/>
    <property type="match status" value="1"/>
</dbReference>
<dbReference type="HOGENOM" id="CLU_065769_1_0_9"/>
<name>W1Q560_ABIDE</name>
<reference evidence="2" key="1">
    <citation type="submission" date="2013-06" db="EMBL/GenBank/DDBJ databases">
        <authorList>
            <person name="Weinstock G."/>
            <person name="Sodergren E."/>
            <person name="Clifton S."/>
            <person name="Fulton L."/>
            <person name="Fulton B."/>
            <person name="Courtney L."/>
            <person name="Fronick C."/>
            <person name="Harrison M."/>
            <person name="Strong C."/>
            <person name="Farmer C."/>
            <person name="Delahaunty K."/>
            <person name="Markovic C."/>
            <person name="Hall O."/>
            <person name="Minx P."/>
            <person name="Tomlinson C."/>
            <person name="Mitreva M."/>
            <person name="Nelson J."/>
            <person name="Hou S."/>
            <person name="Wollam A."/>
            <person name="Pepin K.H."/>
            <person name="Johnson M."/>
            <person name="Bhonagiri V."/>
            <person name="Nash W.E."/>
            <person name="Warren W."/>
            <person name="Chinwalla A."/>
            <person name="Mardis E.R."/>
            <person name="Wilson R.K."/>
        </authorList>
    </citation>
    <scope>NUCLEOTIDE SEQUENCE [LARGE SCALE GENOMIC DNA]</scope>
    <source>
        <strain evidence="2">ATCC 49176</strain>
    </source>
</reference>
<sequence>MGSELQPSVAVLVATHKACETPTESMYRPIRVGAGGQEDFGYLRDDEGDNISDLNPYYSELTGLYWAWKNMDVDYLGLVHYRRYFAPKAQAYREGISVDEVILTQDQVLGLLKDKDILLPKKRKYYIETLYSHYANTLDGTHLDITREIIASHYPEYLESFDQVMKQRSGYMFNMYIMDKSKSDAYCEWLFGVLDHLREQVDTSRLTPFEARLFGRVSELLLNVWVLKQNLRVQEVPFVYMDKVDFVAKIKGFLAAKFLGKKYDKSF</sequence>